<comment type="caution">
    <text evidence="1">The sequence shown here is derived from an EMBL/GenBank/DDBJ whole genome shotgun (WGS) entry which is preliminary data.</text>
</comment>
<organism evidence="1 2">
    <name type="scientific">Leucogyrophana mollusca</name>
    <dbReference type="NCBI Taxonomy" id="85980"/>
    <lineage>
        <taxon>Eukaryota</taxon>
        <taxon>Fungi</taxon>
        <taxon>Dikarya</taxon>
        <taxon>Basidiomycota</taxon>
        <taxon>Agaricomycotina</taxon>
        <taxon>Agaricomycetes</taxon>
        <taxon>Agaricomycetidae</taxon>
        <taxon>Boletales</taxon>
        <taxon>Boletales incertae sedis</taxon>
        <taxon>Leucogyrophana</taxon>
    </lineage>
</organism>
<evidence type="ECO:0000313" key="2">
    <source>
        <dbReference type="Proteomes" id="UP000790709"/>
    </source>
</evidence>
<keyword evidence="2" id="KW-1185">Reference proteome</keyword>
<name>A0ACB8BBN2_9AGAM</name>
<reference evidence="1" key="1">
    <citation type="journal article" date="2021" name="New Phytol.">
        <title>Evolutionary innovations through gain and loss of genes in the ectomycorrhizal Boletales.</title>
        <authorList>
            <person name="Wu G."/>
            <person name="Miyauchi S."/>
            <person name="Morin E."/>
            <person name="Kuo A."/>
            <person name="Drula E."/>
            <person name="Varga T."/>
            <person name="Kohler A."/>
            <person name="Feng B."/>
            <person name="Cao Y."/>
            <person name="Lipzen A."/>
            <person name="Daum C."/>
            <person name="Hundley H."/>
            <person name="Pangilinan J."/>
            <person name="Johnson J."/>
            <person name="Barry K."/>
            <person name="LaButti K."/>
            <person name="Ng V."/>
            <person name="Ahrendt S."/>
            <person name="Min B."/>
            <person name="Choi I.G."/>
            <person name="Park H."/>
            <person name="Plett J.M."/>
            <person name="Magnuson J."/>
            <person name="Spatafora J.W."/>
            <person name="Nagy L.G."/>
            <person name="Henrissat B."/>
            <person name="Grigoriev I.V."/>
            <person name="Yang Z.L."/>
            <person name="Xu J."/>
            <person name="Martin F.M."/>
        </authorList>
    </citation>
    <scope>NUCLEOTIDE SEQUENCE</scope>
    <source>
        <strain evidence="1">KUC20120723A-06</strain>
    </source>
</reference>
<dbReference type="EMBL" id="MU266492">
    <property type="protein sequence ID" value="KAH7922258.1"/>
    <property type="molecule type" value="Genomic_DNA"/>
</dbReference>
<dbReference type="Proteomes" id="UP000790709">
    <property type="component" value="Unassembled WGS sequence"/>
</dbReference>
<protein>
    <submittedName>
        <fullName evidence="1">Uncharacterized protein</fullName>
    </submittedName>
</protein>
<evidence type="ECO:0000313" key="1">
    <source>
        <dbReference type="EMBL" id="KAH7922258.1"/>
    </source>
</evidence>
<accession>A0ACB8BBN2</accession>
<gene>
    <name evidence="1" type="ORF">BV22DRAFT_672699</name>
</gene>
<sequence>MSTSRLNHMQPRCGWCSVNISEAKYDWGHCRHIVPLRPTSATIAAVLCVLKLPSWHDGHGCLNAHHNDRSTRCTPYEPVSTSVELWCAYGVEDRRGSRCQKERTGGAPASTQYGSGPCATNSGECLQVTDVALKLVKDKHVKMGNSVSCRPVPFGSL</sequence>
<proteinExistence type="predicted"/>